<sequence>MNNIIWWIVGAIVLVGGGFFLFQDAATDSAEDVMMKEDAAEGEMMKGDEAMMEKTDDTMMGDEEAMTEHGSYEAYAPEKLAKASSGNVVLYFHADWCPICRGLEADINANISSLPSDLTILKIDYDTASALKQKYGVTYQHTFVQVDAEGNQIAKWGDATTLAHIIQKIR</sequence>
<keyword evidence="1" id="KW-1133">Transmembrane helix</keyword>
<proteinExistence type="predicted"/>
<dbReference type="PROSITE" id="PS51352">
    <property type="entry name" value="THIOREDOXIN_2"/>
    <property type="match status" value="1"/>
</dbReference>
<organism evidence="3 4">
    <name type="scientific">Candidatus Kaiserbacteria bacterium CG10_big_fil_rev_8_21_14_0_10_51_14</name>
    <dbReference type="NCBI Taxonomy" id="1974610"/>
    <lineage>
        <taxon>Bacteria</taxon>
        <taxon>Candidatus Kaiseribacteriota</taxon>
    </lineage>
</organism>
<evidence type="ECO:0000259" key="2">
    <source>
        <dbReference type="PROSITE" id="PS51352"/>
    </source>
</evidence>
<dbReference type="CDD" id="cd02947">
    <property type="entry name" value="TRX_family"/>
    <property type="match status" value="1"/>
</dbReference>
<reference evidence="4" key="1">
    <citation type="submission" date="2017-09" db="EMBL/GenBank/DDBJ databases">
        <title>Depth-based differentiation of microbial function through sediment-hosted aquifers and enrichment of novel symbionts in the deep terrestrial subsurface.</title>
        <authorList>
            <person name="Probst A.J."/>
            <person name="Ladd B."/>
            <person name="Jarett J.K."/>
            <person name="Geller-Mcgrath D.E."/>
            <person name="Sieber C.M.K."/>
            <person name="Emerson J.B."/>
            <person name="Anantharaman K."/>
            <person name="Thomas B.C."/>
            <person name="Malmstrom R."/>
            <person name="Stieglmeier M."/>
            <person name="Klingl A."/>
            <person name="Woyke T."/>
            <person name="Ryan C.M."/>
            <person name="Banfield J.F."/>
        </authorList>
    </citation>
    <scope>NUCLEOTIDE SEQUENCE [LARGE SCALE GENOMIC DNA]</scope>
</reference>
<dbReference type="InterPro" id="IPR036249">
    <property type="entry name" value="Thioredoxin-like_sf"/>
</dbReference>
<name>A0A2H0UC56_9BACT</name>
<dbReference type="AlphaFoldDB" id="A0A2H0UC56"/>
<evidence type="ECO:0000313" key="4">
    <source>
        <dbReference type="Proteomes" id="UP000231192"/>
    </source>
</evidence>
<dbReference type="Proteomes" id="UP000231192">
    <property type="component" value="Unassembled WGS sequence"/>
</dbReference>
<evidence type="ECO:0000313" key="3">
    <source>
        <dbReference type="EMBL" id="PIR83981.1"/>
    </source>
</evidence>
<keyword evidence="1" id="KW-0812">Transmembrane</keyword>
<keyword evidence="1" id="KW-0472">Membrane</keyword>
<accession>A0A2H0UC56</accession>
<comment type="caution">
    <text evidence="3">The sequence shown here is derived from an EMBL/GenBank/DDBJ whole genome shotgun (WGS) entry which is preliminary data.</text>
</comment>
<dbReference type="InterPro" id="IPR013766">
    <property type="entry name" value="Thioredoxin_domain"/>
</dbReference>
<feature type="transmembrane region" description="Helical" evidence="1">
    <location>
        <begin position="6"/>
        <end position="26"/>
    </location>
</feature>
<gene>
    <name evidence="3" type="ORF">COU18_01065</name>
</gene>
<dbReference type="SUPFAM" id="SSF52833">
    <property type="entry name" value="Thioredoxin-like"/>
    <property type="match status" value="1"/>
</dbReference>
<protein>
    <recommendedName>
        <fullName evidence="2">Thioredoxin domain-containing protein</fullName>
    </recommendedName>
</protein>
<dbReference type="Gene3D" id="3.40.30.10">
    <property type="entry name" value="Glutaredoxin"/>
    <property type="match status" value="1"/>
</dbReference>
<evidence type="ECO:0000256" key="1">
    <source>
        <dbReference type="SAM" id="Phobius"/>
    </source>
</evidence>
<dbReference type="EMBL" id="PFBK01000003">
    <property type="protein sequence ID" value="PIR83981.1"/>
    <property type="molecule type" value="Genomic_DNA"/>
</dbReference>
<feature type="domain" description="Thioredoxin" evidence="2">
    <location>
        <begin position="24"/>
        <end position="170"/>
    </location>
</feature>
<dbReference type="Pfam" id="PF00085">
    <property type="entry name" value="Thioredoxin"/>
    <property type="match status" value="1"/>
</dbReference>